<protein>
    <recommendedName>
        <fullName evidence="1">DUF1400 domain-containing protein</fullName>
    </recommendedName>
</protein>
<dbReference type="InterPro" id="IPR010802">
    <property type="entry name" value="DUF1400"/>
</dbReference>
<organism evidence="2 3">
    <name type="scientific">Aphanothece sacrum FPU1</name>
    <dbReference type="NCBI Taxonomy" id="1920663"/>
    <lineage>
        <taxon>Bacteria</taxon>
        <taxon>Bacillati</taxon>
        <taxon>Cyanobacteriota</taxon>
        <taxon>Cyanophyceae</taxon>
        <taxon>Oscillatoriophycideae</taxon>
        <taxon>Chroococcales</taxon>
        <taxon>Aphanothecaceae</taxon>
        <taxon>Aphanothece</taxon>
    </lineage>
</organism>
<evidence type="ECO:0000313" key="2">
    <source>
        <dbReference type="EMBL" id="GBF82609.1"/>
    </source>
</evidence>
<keyword evidence="3" id="KW-1185">Reference proteome</keyword>
<sequence>MNKIPGFWLGLWGLIIPLIAQPALSADKLYFIYGPFNFPLSIDSLEIYAKEGRITKEFAFYASQFDEKTLIGLRHTLQKRHTIDGVRFSRLLRTPLMEDLLKSMGNIFSTHPNSNGFYAIRGALISAALHQDKEGWTAIDVMRHFPTESISLDTQLATEILKDSKF</sequence>
<proteinExistence type="predicted"/>
<accession>A0A401IMY9</accession>
<evidence type="ECO:0000259" key="1">
    <source>
        <dbReference type="Pfam" id="PF07176"/>
    </source>
</evidence>
<gene>
    <name evidence="2" type="ORF">AsFPU1_4039</name>
</gene>
<comment type="caution">
    <text evidence="2">The sequence shown here is derived from an EMBL/GenBank/DDBJ whole genome shotgun (WGS) entry which is preliminary data.</text>
</comment>
<feature type="domain" description="DUF1400" evidence="1">
    <location>
        <begin position="25"/>
        <end position="153"/>
    </location>
</feature>
<evidence type="ECO:0000313" key="3">
    <source>
        <dbReference type="Proteomes" id="UP000287247"/>
    </source>
</evidence>
<dbReference type="OrthoDB" id="425389at2"/>
<dbReference type="AlphaFoldDB" id="A0A401IMY9"/>
<dbReference type="EMBL" id="BDQK01000017">
    <property type="protein sequence ID" value="GBF82609.1"/>
    <property type="molecule type" value="Genomic_DNA"/>
</dbReference>
<dbReference type="Proteomes" id="UP000287247">
    <property type="component" value="Unassembled WGS sequence"/>
</dbReference>
<reference evidence="3" key="1">
    <citation type="submission" date="2017-05" db="EMBL/GenBank/DDBJ databases">
        <title>Physiological properties and genetic analysis related to exopolysaccharide production of fresh-water unicellular cyanobacterium Aphanothece sacrum, Suizenji Nori, that has been cultured as a food source in Japan.</title>
        <authorList>
            <person name="Kanesaki Y."/>
            <person name="Yoshikawa S."/>
            <person name="Ohki K."/>
        </authorList>
    </citation>
    <scope>NUCLEOTIDE SEQUENCE [LARGE SCALE GENOMIC DNA]</scope>
    <source>
        <strain evidence="3">FPU1</strain>
    </source>
</reference>
<dbReference type="RefSeq" id="WP_124973785.1">
    <property type="nucleotide sequence ID" value="NZ_BDQK01000017.1"/>
</dbReference>
<name>A0A401IMY9_APHSA</name>
<dbReference type="Pfam" id="PF07176">
    <property type="entry name" value="DUF1400"/>
    <property type="match status" value="1"/>
</dbReference>